<protein>
    <submittedName>
        <fullName evidence="1">Twitching motility protein PilT</fullName>
    </submittedName>
</protein>
<accession>A0A8J8MEN0</accession>
<dbReference type="SUPFAM" id="SSF52540">
    <property type="entry name" value="P-loop containing nucleoside triphosphate hydrolases"/>
    <property type="match status" value="1"/>
</dbReference>
<dbReference type="EMBL" id="CP058561">
    <property type="protein sequence ID" value="QUH31562.1"/>
    <property type="molecule type" value="Genomic_DNA"/>
</dbReference>
<evidence type="ECO:0000313" key="1">
    <source>
        <dbReference type="EMBL" id="QUH31562.1"/>
    </source>
</evidence>
<gene>
    <name evidence="1" type="ORF">HYG85_22570</name>
</gene>
<proteinExistence type="predicted"/>
<dbReference type="RefSeq" id="WP_113675086.1">
    <property type="nucleotide sequence ID" value="NZ_CAJXUH010000007.1"/>
</dbReference>
<dbReference type="AlphaFoldDB" id="A0A8J8MEN0"/>
<reference evidence="1 2" key="1">
    <citation type="submission" date="2020-07" db="EMBL/GenBank/DDBJ databases">
        <title>Vallitalea guaymasensis genome.</title>
        <authorList>
            <person name="Postec A."/>
        </authorList>
    </citation>
    <scope>NUCLEOTIDE SEQUENCE [LARGE SCALE GENOMIC DNA]</scope>
    <source>
        <strain evidence="1 2">Ra1766G1</strain>
    </source>
</reference>
<name>A0A8J8MEN0_9FIRM</name>
<dbReference type="InterPro" id="IPR027417">
    <property type="entry name" value="P-loop_NTPase"/>
</dbReference>
<sequence length="139" mass="15643">MIRLVAGDTGEGKTKDLIKMANDAIKTAKGHIVYLDGDSSHIYDLHHNIRYINVSEFPINDYKEFFGFMCGILSEDSDIEQIYVDGLLRMAHLPIENSNTKELISKLKSVSDNYKVRFIISVNCDTTGLPVALKEYLVA</sequence>
<evidence type="ECO:0000313" key="2">
    <source>
        <dbReference type="Proteomes" id="UP000677305"/>
    </source>
</evidence>
<dbReference type="Proteomes" id="UP000677305">
    <property type="component" value="Chromosome"/>
</dbReference>
<dbReference type="KEGG" id="vgu:HYG85_22570"/>
<dbReference type="OrthoDB" id="1953676at2"/>
<keyword evidence="2" id="KW-1185">Reference proteome</keyword>
<organism evidence="1 2">
    <name type="scientific">Vallitalea guaymasensis</name>
    <dbReference type="NCBI Taxonomy" id="1185412"/>
    <lineage>
        <taxon>Bacteria</taxon>
        <taxon>Bacillati</taxon>
        <taxon>Bacillota</taxon>
        <taxon>Clostridia</taxon>
        <taxon>Lachnospirales</taxon>
        <taxon>Vallitaleaceae</taxon>
        <taxon>Vallitalea</taxon>
    </lineage>
</organism>